<comment type="caution">
    <text evidence="1">The sequence shown here is derived from an EMBL/GenBank/DDBJ whole genome shotgun (WGS) entry which is preliminary data.</text>
</comment>
<gene>
    <name evidence="1" type="ORF">R1sor_010782</name>
</gene>
<dbReference type="AlphaFoldDB" id="A0ABD3I0G7"/>
<organism evidence="1 2">
    <name type="scientific">Riccia sorocarpa</name>
    <dbReference type="NCBI Taxonomy" id="122646"/>
    <lineage>
        <taxon>Eukaryota</taxon>
        <taxon>Viridiplantae</taxon>
        <taxon>Streptophyta</taxon>
        <taxon>Embryophyta</taxon>
        <taxon>Marchantiophyta</taxon>
        <taxon>Marchantiopsida</taxon>
        <taxon>Marchantiidae</taxon>
        <taxon>Marchantiales</taxon>
        <taxon>Ricciaceae</taxon>
        <taxon>Riccia</taxon>
    </lineage>
</organism>
<evidence type="ECO:0000313" key="2">
    <source>
        <dbReference type="Proteomes" id="UP001633002"/>
    </source>
</evidence>
<dbReference type="Proteomes" id="UP001633002">
    <property type="component" value="Unassembled WGS sequence"/>
</dbReference>
<dbReference type="EMBL" id="JBJQOH010000002">
    <property type="protein sequence ID" value="KAL3696706.1"/>
    <property type="molecule type" value="Genomic_DNA"/>
</dbReference>
<proteinExistence type="predicted"/>
<sequence length="111" mass="12168">MAEEDANGLTLKDRMEIRNRDEICYNLELVLSAMYEANHSLAIGFQADNIMAMREAFRSVVFLLSHGGSARSSAVALSISVGSAFDDYMCVHLLFAGCFLSRRISGVVALD</sequence>
<reference evidence="1 2" key="1">
    <citation type="submission" date="2024-09" db="EMBL/GenBank/DDBJ databases">
        <title>Chromosome-scale assembly of Riccia sorocarpa.</title>
        <authorList>
            <person name="Paukszto L."/>
        </authorList>
    </citation>
    <scope>NUCLEOTIDE SEQUENCE [LARGE SCALE GENOMIC DNA]</scope>
    <source>
        <strain evidence="1">LP-2024</strain>
        <tissue evidence="1">Aerial parts of the thallus</tissue>
    </source>
</reference>
<name>A0ABD3I0G7_9MARC</name>
<evidence type="ECO:0000313" key="1">
    <source>
        <dbReference type="EMBL" id="KAL3696706.1"/>
    </source>
</evidence>
<protein>
    <submittedName>
        <fullName evidence="1">Uncharacterized protein</fullName>
    </submittedName>
</protein>
<keyword evidence="2" id="KW-1185">Reference proteome</keyword>
<accession>A0ABD3I0G7</accession>